<dbReference type="Proteomes" id="UP000799118">
    <property type="component" value="Unassembled WGS sequence"/>
</dbReference>
<dbReference type="OrthoDB" id="3020812at2759"/>
<gene>
    <name evidence="1" type="ORF">BT96DRAFT_667204</name>
</gene>
<proteinExistence type="predicted"/>
<reference evidence="1" key="1">
    <citation type="journal article" date="2019" name="Environ. Microbiol.">
        <title>Fungal ecological strategies reflected in gene transcription - a case study of two litter decomposers.</title>
        <authorList>
            <person name="Barbi F."/>
            <person name="Kohler A."/>
            <person name="Barry K."/>
            <person name="Baskaran P."/>
            <person name="Daum C."/>
            <person name="Fauchery L."/>
            <person name="Ihrmark K."/>
            <person name="Kuo A."/>
            <person name="LaButti K."/>
            <person name="Lipzen A."/>
            <person name="Morin E."/>
            <person name="Grigoriev I.V."/>
            <person name="Henrissat B."/>
            <person name="Lindahl B."/>
            <person name="Martin F."/>
        </authorList>
    </citation>
    <scope>NUCLEOTIDE SEQUENCE</scope>
    <source>
        <strain evidence="1">JB14</strain>
    </source>
</reference>
<protein>
    <submittedName>
        <fullName evidence="1">Uncharacterized protein</fullName>
    </submittedName>
</protein>
<dbReference type="EMBL" id="ML769390">
    <property type="protein sequence ID" value="KAE9408655.1"/>
    <property type="molecule type" value="Genomic_DNA"/>
</dbReference>
<sequence>MLFCFAEKLGRSETRPSHHERVFLDSLCDFQVQDASLREVRIHTLCPLLASKKILFVGPETTYHLHSNLLQALELHENRSHSCLGSEFCTFHQICRAPRAPDSSEPFFPPGGFTKYPSNRELLASKSGVLKYILSNSLYTGPDTQDARYVDPIAQVDRGSGVRQKERYWIGQARKADLLVLNRAPLPAAAWTYDGTRWGNWSSVLLEGKPFKGARIKQDDGQSGATKVFGEKILDAALRVTVNRFLPETIETLKVLSRGARQNKQRVLWHSSWYMEPTCTEDGGGKKGVLDSDLDPWTLFHNAQGTMV</sequence>
<keyword evidence="2" id="KW-1185">Reference proteome</keyword>
<accession>A0A6A4IJE0</accession>
<evidence type="ECO:0000313" key="1">
    <source>
        <dbReference type="EMBL" id="KAE9408655.1"/>
    </source>
</evidence>
<organism evidence="1 2">
    <name type="scientific">Gymnopus androsaceus JB14</name>
    <dbReference type="NCBI Taxonomy" id="1447944"/>
    <lineage>
        <taxon>Eukaryota</taxon>
        <taxon>Fungi</taxon>
        <taxon>Dikarya</taxon>
        <taxon>Basidiomycota</taxon>
        <taxon>Agaricomycotina</taxon>
        <taxon>Agaricomycetes</taxon>
        <taxon>Agaricomycetidae</taxon>
        <taxon>Agaricales</taxon>
        <taxon>Marasmiineae</taxon>
        <taxon>Omphalotaceae</taxon>
        <taxon>Gymnopus</taxon>
    </lineage>
</organism>
<evidence type="ECO:0000313" key="2">
    <source>
        <dbReference type="Proteomes" id="UP000799118"/>
    </source>
</evidence>
<name>A0A6A4IJE0_9AGAR</name>
<dbReference type="AlphaFoldDB" id="A0A6A4IJE0"/>